<reference evidence="2" key="1">
    <citation type="submission" date="2017-08" db="EMBL/GenBank/DDBJ databases">
        <authorList>
            <person name="Varghese N."/>
            <person name="Submissions S."/>
        </authorList>
    </citation>
    <scope>NUCLEOTIDE SEQUENCE [LARGE SCALE GENOMIC DNA]</scope>
    <source>
        <strain evidence="2">KCTC 23107</strain>
    </source>
</reference>
<evidence type="ECO:0000313" key="1">
    <source>
        <dbReference type="EMBL" id="SOE17339.1"/>
    </source>
</evidence>
<sequence length="67" mass="7534">MTLRRQPRAVPETVTLATQDEHDRVAMVIMQLEMALALAKTKKLSQLSSHLEAALVEARSVHDRLIN</sequence>
<dbReference type="EMBL" id="OCPC01000003">
    <property type="protein sequence ID" value="SOE17339.1"/>
    <property type="molecule type" value="Genomic_DNA"/>
</dbReference>
<name>A0A286IDB7_9HYPH</name>
<protein>
    <submittedName>
        <fullName evidence="1">Uncharacterized protein</fullName>
    </submittedName>
</protein>
<accession>A0A286IDB7</accession>
<dbReference type="OrthoDB" id="8116865at2"/>
<proteinExistence type="predicted"/>
<dbReference type="RefSeq" id="WP_097107849.1">
    <property type="nucleotide sequence ID" value="NZ_OCPC01000003.1"/>
</dbReference>
<dbReference type="AlphaFoldDB" id="A0A286IDB7"/>
<keyword evidence="2" id="KW-1185">Reference proteome</keyword>
<organism evidence="1 2">
    <name type="scientific">Hoeflea halophila</name>
    <dbReference type="NCBI Taxonomy" id="714899"/>
    <lineage>
        <taxon>Bacteria</taxon>
        <taxon>Pseudomonadati</taxon>
        <taxon>Pseudomonadota</taxon>
        <taxon>Alphaproteobacteria</taxon>
        <taxon>Hyphomicrobiales</taxon>
        <taxon>Rhizobiaceae</taxon>
        <taxon>Hoeflea</taxon>
    </lineage>
</organism>
<gene>
    <name evidence="1" type="ORF">SAMN05877838_2238</name>
</gene>
<dbReference type="Proteomes" id="UP000219465">
    <property type="component" value="Unassembled WGS sequence"/>
</dbReference>
<evidence type="ECO:0000313" key="2">
    <source>
        <dbReference type="Proteomes" id="UP000219465"/>
    </source>
</evidence>